<reference evidence="11" key="2">
    <citation type="submission" date="2025-08" db="UniProtKB">
        <authorList>
            <consortium name="Ensembl"/>
        </authorList>
    </citation>
    <scope>IDENTIFICATION</scope>
</reference>
<protein>
    <recommendedName>
        <fullName evidence="10">C2H2-type domain-containing protein</fullName>
    </recommendedName>
</protein>
<feature type="region of interest" description="Disordered" evidence="9">
    <location>
        <begin position="113"/>
        <end position="181"/>
    </location>
</feature>
<dbReference type="PANTHER" id="PTHR16515:SF49">
    <property type="entry name" value="GASTRULA ZINC FINGER PROTEIN XLCGF49.1-LIKE-RELATED"/>
    <property type="match status" value="1"/>
</dbReference>
<dbReference type="GO" id="GO:0003677">
    <property type="term" value="F:DNA binding"/>
    <property type="evidence" value="ECO:0007669"/>
    <property type="project" value="UniProtKB-KW"/>
</dbReference>
<dbReference type="FunFam" id="3.30.160.60:FF:000384">
    <property type="entry name" value="Zinc finger protein 550"/>
    <property type="match status" value="1"/>
</dbReference>
<dbReference type="Proteomes" id="UP000472263">
    <property type="component" value="Chromosome 11"/>
</dbReference>
<feature type="domain" description="C2H2-type" evidence="10">
    <location>
        <begin position="247"/>
        <end position="274"/>
    </location>
</feature>
<keyword evidence="7" id="KW-0539">Nucleus</keyword>
<evidence type="ECO:0000256" key="3">
    <source>
        <dbReference type="ARBA" id="ARBA00022737"/>
    </source>
</evidence>
<reference evidence="11" key="3">
    <citation type="submission" date="2025-09" db="UniProtKB">
        <authorList>
            <consortium name="Ensembl"/>
        </authorList>
    </citation>
    <scope>IDENTIFICATION</scope>
</reference>
<dbReference type="PROSITE" id="PS00028">
    <property type="entry name" value="ZINC_FINGER_C2H2_1"/>
    <property type="match status" value="4"/>
</dbReference>
<evidence type="ECO:0000313" key="12">
    <source>
        <dbReference type="Proteomes" id="UP000472263"/>
    </source>
</evidence>
<dbReference type="Gene3D" id="3.30.160.60">
    <property type="entry name" value="Classic Zinc Finger"/>
    <property type="match status" value="4"/>
</dbReference>
<dbReference type="Pfam" id="PF00096">
    <property type="entry name" value="zf-C2H2"/>
    <property type="match status" value="3"/>
</dbReference>
<dbReference type="Ensembl" id="ENSMMDT00005018795.1">
    <property type="protein sequence ID" value="ENSMMDP00005018347.1"/>
    <property type="gene ID" value="ENSMMDG00005009160.1"/>
</dbReference>
<accession>A0A667XSS9</accession>
<evidence type="ECO:0000313" key="11">
    <source>
        <dbReference type="Ensembl" id="ENSMMDP00005018347.1"/>
    </source>
</evidence>
<evidence type="ECO:0000256" key="4">
    <source>
        <dbReference type="ARBA" id="ARBA00022771"/>
    </source>
</evidence>
<evidence type="ECO:0000256" key="5">
    <source>
        <dbReference type="ARBA" id="ARBA00022833"/>
    </source>
</evidence>
<dbReference type="GO" id="GO:0005634">
    <property type="term" value="C:nucleus"/>
    <property type="evidence" value="ECO:0007669"/>
    <property type="project" value="UniProtKB-SubCell"/>
</dbReference>
<feature type="compositionally biased region" description="Low complexity" evidence="9">
    <location>
        <begin position="127"/>
        <end position="138"/>
    </location>
</feature>
<dbReference type="InterPro" id="IPR013087">
    <property type="entry name" value="Znf_C2H2_type"/>
</dbReference>
<evidence type="ECO:0000259" key="10">
    <source>
        <dbReference type="PROSITE" id="PS50157"/>
    </source>
</evidence>
<dbReference type="FunFam" id="3.30.160.60:FF:000446">
    <property type="entry name" value="Zinc finger protein"/>
    <property type="match status" value="1"/>
</dbReference>
<dbReference type="GO" id="GO:0008270">
    <property type="term" value="F:zinc ion binding"/>
    <property type="evidence" value="ECO:0007669"/>
    <property type="project" value="UniProtKB-KW"/>
</dbReference>
<feature type="domain" description="C2H2-type" evidence="10">
    <location>
        <begin position="219"/>
        <end position="246"/>
    </location>
</feature>
<feature type="compositionally biased region" description="Basic and acidic residues" evidence="9">
    <location>
        <begin position="316"/>
        <end position="328"/>
    </location>
</feature>
<dbReference type="InterPro" id="IPR036236">
    <property type="entry name" value="Znf_C2H2_sf"/>
</dbReference>
<keyword evidence="3" id="KW-0677">Repeat</keyword>
<evidence type="ECO:0000256" key="1">
    <source>
        <dbReference type="ARBA" id="ARBA00004123"/>
    </source>
</evidence>
<dbReference type="AlphaFoldDB" id="A0A667XSS9"/>
<feature type="domain" description="C2H2-type" evidence="10">
    <location>
        <begin position="191"/>
        <end position="218"/>
    </location>
</feature>
<feature type="domain" description="C2H2-type" evidence="10">
    <location>
        <begin position="275"/>
        <end position="304"/>
    </location>
</feature>
<evidence type="ECO:0000256" key="2">
    <source>
        <dbReference type="ARBA" id="ARBA00022723"/>
    </source>
</evidence>
<dbReference type="PANTHER" id="PTHR16515">
    <property type="entry name" value="PR DOMAIN ZINC FINGER PROTEIN"/>
    <property type="match status" value="1"/>
</dbReference>
<dbReference type="InterPro" id="IPR050331">
    <property type="entry name" value="Zinc_finger"/>
</dbReference>
<evidence type="ECO:0000256" key="7">
    <source>
        <dbReference type="ARBA" id="ARBA00023242"/>
    </source>
</evidence>
<feature type="compositionally biased region" description="Acidic residues" evidence="9">
    <location>
        <begin position="141"/>
        <end position="150"/>
    </location>
</feature>
<keyword evidence="12" id="KW-1185">Reference proteome</keyword>
<dbReference type="InParanoid" id="A0A667XSS9"/>
<keyword evidence="5" id="KW-0862">Zinc</keyword>
<dbReference type="GO" id="GO:0010468">
    <property type="term" value="P:regulation of gene expression"/>
    <property type="evidence" value="ECO:0007669"/>
    <property type="project" value="TreeGrafter"/>
</dbReference>
<organism evidence="11 12">
    <name type="scientific">Myripristis murdjan</name>
    <name type="common">pinecone soldierfish</name>
    <dbReference type="NCBI Taxonomy" id="586833"/>
    <lineage>
        <taxon>Eukaryota</taxon>
        <taxon>Metazoa</taxon>
        <taxon>Chordata</taxon>
        <taxon>Craniata</taxon>
        <taxon>Vertebrata</taxon>
        <taxon>Euteleostomi</taxon>
        <taxon>Actinopterygii</taxon>
        <taxon>Neopterygii</taxon>
        <taxon>Teleostei</taxon>
        <taxon>Neoteleostei</taxon>
        <taxon>Acanthomorphata</taxon>
        <taxon>Holocentriformes</taxon>
        <taxon>Holocentridae</taxon>
        <taxon>Myripristis</taxon>
    </lineage>
</organism>
<proteinExistence type="predicted"/>
<keyword evidence="6" id="KW-0238">DNA-binding</keyword>
<evidence type="ECO:0000256" key="6">
    <source>
        <dbReference type="ARBA" id="ARBA00023125"/>
    </source>
</evidence>
<keyword evidence="4 8" id="KW-0863">Zinc-finger</keyword>
<dbReference type="PROSITE" id="PS50157">
    <property type="entry name" value="ZINC_FINGER_C2H2_2"/>
    <property type="match status" value="4"/>
</dbReference>
<feature type="compositionally biased region" description="Basic and acidic residues" evidence="9">
    <location>
        <begin position="39"/>
        <end position="68"/>
    </location>
</feature>
<feature type="region of interest" description="Disordered" evidence="9">
    <location>
        <begin position="38"/>
        <end position="101"/>
    </location>
</feature>
<dbReference type="GeneTree" id="ENSGT01150000286934"/>
<evidence type="ECO:0000256" key="9">
    <source>
        <dbReference type="SAM" id="MobiDB-lite"/>
    </source>
</evidence>
<keyword evidence="2" id="KW-0479">Metal-binding</keyword>
<dbReference type="SMART" id="SM00355">
    <property type="entry name" value="ZnF_C2H2"/>
    <property type="match status" value="4"/>
</dbReference>
<name>A0A667XSS9_9TELE</name>
<sequence length="346" mass="39636">MRDVRDVRELRSLVQQRLAAAAEEIFGLFERTIAEYEEENRRQRRLLDAVRRTHTADGPRPLVWKEEVPPEQQEQTPSLDQEEPEPPPIKEEQEELWTNQEAEQLQDLTTFPVKSEDDEEEAPPSQPHQSSQLLSSHSSEPETEDSDEDWRETREPQAGSESQNELPENRTNTEESPVGRPAPNCAKEKVWVCAVCGKGLKRKGDFNRHMMRHRGEKPFGCSVCGKAFVVRANMLDHMRVHTGQRPYRCSVCGRGFSLNGNLQKHMRTHSNERLFGCRVCGRTFKHKKTAVKHMKLLSHTGEELYLPPAAQSCPAHQHEGSRPEEPHEPVCLTPTRPGNGERRSHT</sequence>
<comment type="subcellular location">
    <subcellularLocation>
        <location evidence="1">Nucleus</location>
    </subcellularLocation>
</comment>
<feature type="region of interest" description="Disordered" evidence="9">
    <location>
        <begin position="311"/>
        <end position="346"/>
    </location>
</feature>
<reference evidence="11" key="1">
    <citation type="submission" date="2019-06" db="EMBL/GenBank/DDBJ databases">
        <authorList>
            <consortium name="Wellcome Sanger Institute Data Sharing"/>
        </authorList>
    </citation>
    <scope>NUCLEOTIDE SEQUENCE [LARGE SCALE GENOMIC DNA]</scope>
</reference>
<evidence type="ECO:0000256" key="8">
    <source>
        <dbReference type="PROSITE-ProRule" id="PRU00042"/>
    </source>
</evidence>
<dbReference type="SUPFAM" id="SSF57667">
    <property type="entry name" value="beta-beta-alpha zinc fingers"/>
    <property type="match status" value="2"/>
</dbReference>